<evidence type="ECO:0000313" key="2">
    <source>
        <dbReference type="EMBL" id="KAL2474425.1"/>
    </source>
</evidence>
<sequence length="105" mass="12315">MVRVTPDTIMCKAFPPILRQEVRNWVTTLLPKSIRTFDDFSKQFVTYFTSSKWAKKTTIRLMQLTQDEDELLKDFIAQFNRAIMSGTQSRPFKMSLSKNPARYDA</sequence>
<dbReference type="Pfam" id="PF03732">
    <property type="entry name" value="Retrotrans_gag"/>
    <property type="match status" value="1"/>
</dbReference>
<comment type="caution">
    <text evidence="2">The sequence shown here is derived from an EMBL/GenBank/DDBJ whole genome shotgun (WGS) entry which is preliminary data.</text>
</comment>
<keyword evidence="3" id="KW-1185">Reference proteome</keyword>
<evidence type="ECO:0000313" key="3">
    <source>
        <dbReference type="Proteomes" id="UP001604336"/>
    </source>
</evidence>
<dbReference type="EMBL" id="JBFOLK010000011">
    <property type="protein sequence ID" value="KAL2474425.1"/>
    <property type="molecule type" value="Genomic_DNA"/>
</dbReference>
<accession>A0ABD1QDZ5</accession>
<protein>
    <submittedName>
        <fullName evidence="2">Retrotransposon gag protein</fullName>
    </submittedName>
</protein>
<name>A0ABD1QDZ5_9LAMI</name>
<dbReference type="InterPro" id="IPR005162">
    <property type="entry name" value="Retrotrans_gag_dom"/>
</dbReference>
<organism evidence="2 3">
    <name type="scientific">Abeliophyllum distichum</name>
    <dbReference type="NCBI Taxonomy" id="126358"/>
    <lineage>
        <taxon>Eukaryota</taxon>
        <taxon>Viridiplantae</taxon>
        <taxon>Streptophyta</taxon>
        <taxon>Embryophyta</taxon>
        <taxon>Tracheophyta</taxon>
        <taxon>Spermatophyta</taxon>
        <taxon>Magnoliopsida</taxon>
        <taxon>eudicotyledons</taxon>
        <taxon>Gunneridae</taxon>
        <taxon>Pentapetalae</taxon>
        <taxon>asterids</taxon>
        <taxon>lamiids</taxon>
        <taxon>Lamiales</taxon>
        <taxon>Oleaceae</taxon>
        <taxon>Forsythieae</taxon>
        <taxon>Abeliophyllum</taxon>
    </lineage>
</organism>
<evidence type="ECO:0000259" key="1">
    <source>
        <dbReference type="Pfam" id="PF03732"/>
    </source>
</evidence>
<proteinExistence type="predicted"/>
<dbReference type="AlphaFoldDB" id="A0ABD1QDZ5"/>
<gene>
    <name evidence="2" type="ORF">Adt_35161</name>
</gene>
<reference evidence="3" key="1">
    <citation type="submission" date="2024-07" db="EMBL/GenBank/DDBJ databases">
        <title>Two chromosome-level genome assemblies of Korean endemic species Abeliophyllum distichum and Forsythia ovata (Oleaceae).</title>
        <authorList>
            <person name="Jang H."/>
        </authorList>
    </citation>
    <scope>NUCLEOTIDE SEQUENCE [LARGE SCALE GENOMIC DNA]</scope>
</reference>
<dbReference type="Proteomes" id="UP001604336">
    <property type="component" value="Unassembled WGS sequence"/>
</dbReference>
<feature type="domain" description="Retrotransposon gag" evidence="1">
    <location>
        <begin position="17"/>
        <end position="83"/>
    </location>
</feature>